<evidence type="ECO:0000256" key="4">
    <source>
        <dbReference type="ARBA" id="ARBA00022857"/>
    </source>
</evidence>
<comment type="caution">
    <text evidence="10">The sequence shown here is derived from an EMBL/GenBank/DDBJ whole genome shotgun (WGS) entry which is preliminary data.</text>
</comment>
<proteinExistence type="predicted"/>
<keyword evidence="7" id="KW-0443">Lipid metabolism</keyword>
<keyword evidence="4" id="KW-0521">NADP</keyword>
<gene>
    <name evidence="10" type="ORF">Q8A70_28750</name>
</gene>
<dbReference type="Gene3D" id="3.40.50.1970">
    <property type="match status" value="1"/>
</dbReference>
<accession>A0ABU0YXI9</accession>
<evidence type="ECO:0000313" key="11">
    <source>
        <dbReference type="Proteomes" id="UP001230156"/>
    </source>
</evidence>
<reference evidence="11" key="1">
    <citation type="submission" date="2023-08" db="EMBL/GenBank/DDBJ databases">
        <title>Rhodospirillaceae gen. nov., a novel taxon isolated from the Yangtze River Yuezi River estuary sludge.</title>
        <authorList>
            <person name="Ruan L."/>
        </authorList>
    </citation>
    <scope>NUCLEOTIDE SEQUENCE [LARGE SCALE GENOMIC DNA]</scope>
    <source>
        <strain evidence="11">R-7</strain>
    </source>
</reference>
<keyword evidence="5 10" id="KW-0560">Oxidoreductase</keyword>
<keyword evidence="8" id="KW-0594">Phospholipid biosynthesis</keyword>
<dbReference type="GO" id="GO:0050492">
    <property type="term" value="F:glycerol-1-phosphate dehydrogenase [NAD(P)+] activity"/>
    <property type="evidence" value="ECO:0007669"/>
    <property type="project" value="UniProtKB-EC"/>
</dbReference>
<dbReference type="InterPro" id="IPR016205">
    <property type="entry name" value="Glycerol_DH"/>
</dbReference>
<dbReference type="RefSeq" id="WP_379962323.1">
    <property type="nucleotide sequence ID" value="NZ_JAUYVI010000017.1"/>
</dbReference>
<dbReference type="CDD" id="cd08175">
    <property type="entry name" value="G1PDH"/>
    <property type="match status" value="1"/>
</dbReference>
<name>A0ABU0YXI9_9PROT</name>
<evidence type="ECO:0000256" key="8">
    <source>
        <dbReference type="ARBA" id="ARBA00023209"/>
    </source>
</evidence>
<dbReference type="SUPFAM" id="SSF56796">
    <property type="entry name" value="Dehydroquinate synthase-like"/>
    <property type="match status" value="1"/>
</dbReference>
<evidence type="ECO:0000256" key="6">
    <source>
        <dbReference type="ARBA" id="ARBA00023027"/>
    </source>
</evidence>
<keyword evidence="3" id="KW-0479">Metal-binding</keyword>
<keyword evidence="6" id="KW-0520">NAD</keyword>
<dbReference type="Pfam" id="PF13685">
    <property type="entry name" value="Fe-ADH_2"/>
    <property type="match status" value="1"/>
</dbReference>
<sequence>MGRWTTLIDEMVEGRWINPETGKPGTVPYEKVVIEDHLDGREADLVTALGFKGRVAVVCDENTHGVMGARVAKALQAAHNSGISSVDTIVLDHPHADEANLALLREKTRHVDFLVAVGSGTINDLCKYVTATDGRAYCVFGTAPSMNGYTSTTASITESNGLKVSRPAHAPKGVYIDLAVNAAAPTYLIASGFGDCLVRSVAQFDWWLSHRLLGTFYTELPFDLEIEDEKQLMARAPGLAKGDIEAVGYLHRVLTLCGFGVSFTGMSNHGSMGEHQISHYIDCFAGDRHPGTLHGQQVGVAALTLARLQRQILDDKNPPRIGPTKIDEADMIRRVGPEIAKVCVSEMKQKAFDAAGAEALNAKLNEIWPKLKAELEAFSVPVDVMVKALKDSGGPTTAEELGIDVDFYREAVIHAREIRKRYSALDVAADAGYIEAFAQNEH</sequence>
<organism evidence="10 11">
    <name type="scientific">Dongia sedimenti</name>
    <dbReference type="NCBI Taxonomy" id="3064282"/>
    <lineage>
        <taxon>Bacteria</taxon>
        <taxon>Pseudomonadati</taxon>
        <taxon>Pseudomonadota</taxon>
        <taxon>Alphaproteobacteria</taxon>
        <taxon>Rhodospirillales</taxon>
        <taxon>Dongiaceae</taxon>
        <taxon>Dongia</taxon>
    </lineage>
</organism>
<evidence type="ECO:0000256" key="9">
    <source>
        <dbReference type="ARBA" id="ARBA00023264"/>
    </source>
</evidence>
<keyword evidence="2" id="KW-0444">Lipid biosynthesis</keyword>
<evidence type="ECO:0000256" key="1">
    <source>
        <dbReference type="ARBA" id="ARBA00022490"/>
    </source>
</evidence>
<keyword evidence="1" id="KW-0963">Cytoplasm</keyword>
<dbReference type="PANTHER" id="PTHR43616:SF5">
    <property type="entry name" value="GLYCEROL DEHYDROGENASE 1"/>
    <property type="match status" value="1"/>
</dbReference>
<dbReference type="InterPro" id="IPR032837">
    <property type="entry name" value="G1PDH"/>
</dbReference>
<dbReference type="Gene3D" id="1.20.1090.10">
    <property type="entry name" value="Dehydroquinate synthase-like - alpha domain"/>
    <property type="match status" value="1"/>
</dbReference>
<evidence type="ECO:0000313" key="10">
    <source>
        <dbReference type="EMBL" id="MDQ7251711.1"/>
    </source>
</evidence>
<dbReference type="Proteomes" id="UP001230156">
    <property type="component" value="Unassembled WGS sequence"/>
</dbReference>
<keyword evidence="11" id="KW-1185">Reference proteome</keyword>
<keyword evidence="9" id="KW-1208">Phospholipid metabolism</keyword>
<evidence type="ECO:0000256" key="5">
    <source>
        <dbReference type="ARBA" id="ARBA00023002"/>
    </source>
</evidence>
<evidence type="ECO:0000256" key="7">
    <source>
        <dbReference type="ARBA" id="ARBA00023098"/>
    </source>
</evidence>
<dbReference type="EC" id="1.1.1.261" evidence="10"/>
<dbReference type="PANTHER" id="PTHR43616">
    <property type="entry name" value="GLYCEROL DEHYDROGENASE"/>
    <property type="match status" value="1"/>
</dbReference>
<protein>
    <submittedName>
        <fullName evidence="10">Sn-glycerol-1-phosphate dehydrogenase</fullName>
        <ecNumber evidence="10">1.1.1.261</ecNumber>
    </submittedName>
</protein>
<dbReference type="EMBL" id="JAUYVI010000017">
    <property type="protein sequence ID" value="MDQ7251711.1"/>
    <property type="molecule type" value="Genomic_DNA"/>
</dbReference>
<evidence type="ECO:0000256" key="3">
    <source>
        <dbReference type="ARBA" id="ARBA00022723"/>
    </source>
</evidence>
<evidence type="ECO:0000256" key="2">
    <source>
        <dbReference type="ARBA" id="ARBA00022516"/>
    </source>
</evidence>